<gene>
    <name evidence="1" type="ORF">PHYSODRAFT_409562</name>
</gene>
<sequence length="131" mass="14682">QATALAQALVDDDLHAYPTHLEEMVATLKRGIRVMALTNLEKQFPHQARREALTEVGRGFPTMSRPNSLKLFRQYLDEYASTTSNVEATLAMVPRKNWGCSDTLMVAANLLQRDIFVLGKDAMGQKGWQCT</sequence>
<dbReference type="OMA" id="QGIANHN"/>
<proteinExistence type="predicted"/>
<organism evidence="1 2">
    <name type="scientific">Phytophthora sojae (strain P6497)</name>
    <name type="common">Soybean stem and root rot agent</name>
    <name type="synonym">Phytophthora megasperma f. sp. glycines</name>
    <dbReference type="NCBI Taxonomy" id="1094619"/>
    <lineage>
        <taxon>Eukaryota</taxon>
        <taxon>Sar</taxon>
        <taxon>Stramenopiles</taxon>
        <taxon>Oomycota</taxon>
        <taxon>Peronosporomycetes</taxon>
        <taxon>Peronosporales</taxon>
        <taxon>Peronosporaceae</taxon>
        <taxon>Phytophthora</taxon>
    </lineage>
</organism>
<evidence type="ECO:0000313" key="1">
    <source>
        <dbReference type="EMBL" id="EGZ24975.1"/>
    </source>
</evidence>
<dbReference type="GeneID" id="20651616"/>
<dbReference type="KEGG" id="psoj:PHYSODRAFT_409562"/>
<dbReference type="RefSeq" id="XP_009520263.1">
    <property type="nucleotide sequence ID" value="XM_009521968.1"/>
</dbReference>
<reference evidence="1 2" key="1">
    <citation type="journal article" date="2006" name="Science">
        <title>Phytophthora genome sequences uncover evolutionary origins and mechanisms of pathogenesis.</title>
        <authorList>
            <person name="Tyler B.M."/>
            <person name="Tripathy S."/>
            <person name="Zhang X."/>
            <person name="Dehal P."/>
            <person name="Jiang R.H."/>
            <person name="Aerts A."/>
            <person name="Arredondo F.D."/>
            <person name="Baxter L."/>
            <person name="Bensasson D."/>
            <person name="Beynon J.L."/>
            <person name="Chapman J."/>
            <person name="Damasceno C.M."/>
            <person name="Dorrance A.E."/>
            <person name="Dou D."/>
            <person name="Dickerman A.W."/>
            <person name="Dubchak I.L."/>
            <person name="Garbelotto M."/>
            <person name="Gijzen M."/>
            <person name="Gordon S.G."/>
            <person name="Govers F."/>
            <person name="Grunwald N.J."/>
            <person name="Huang W."/>
            <person name="Ivors K.L."/>
            <person name="Jones R.W."/>
            <person name="Kamoun S."/>
            <person name="Krampis K."/>
            <person name="Lamour K.H."/>
            <person name="Lee M.K."/>
            <person name="McDonald W.H."/>
            <person name="Medina M."/>
            <person name="Meijer H.J."/>
            <person name="Nordberg E.K."/>
            <person name="Maclean D.J."/>
            <person name="Ospina-Giraldo M.D."/>
            <person name="Morris P.F."/>
            <person name="Phuntumart V."/>
            <person name="Putnam N.H."/>
            <person name="Rash S."/>
            <person name="Rose J.K."/>
            <person name="Sakihama Y."/>
            <person name="Salamov A.A."/>
            <person name="Savidor A."/>
            <person name="Scheuring C.F."/>
            <person name="Smith B.M."/>
            <person name="Sobral B.W."/>
            <person name="Terry A."/>
            <person name="Torto-Alalibo T.A."/>
            <person name="Win J."/>
            <person name="Xu Z."/>
            <person name="Zhang H."/>
            <person name="Grigoriev I.V."/>
            <person name="Rokhsar D.S."/>
            <person name="Boore J.L."/>
        </authorList>
    </citation>
    <scope>NUCLEOTIDE SEQUENCE [LARGE SCALE GENOMIC DNA]</scope>
    <source>
        <strain evidence="1 2">P6497</strain>
    </source>
</reference>
<evidence type="ECO:0000313" key="2">
    <source>
        <dbReference type="Proteomes" id="UP000002640"/>
    </source>
</evidence>
<dbReference type="AlphaFoldDB" id="G4YW85"/>
<accession>G4YW85</accession>
<protein>
    <submittedName>
        <fullName evidence="1">Uncharacterized protein</fullName>
    </submittedName>
</protein>
<feature type="non-terminal residue" evidence="1">
    <location>
        <position position="131"/>
    </location>
</feature>
<name>G4YW85_PHYSP</name>
<keyword evidence="2" id="KW-1185">Reference proteome</keyword>
<feature type="non-terminal residue" evidence="1">
    <location>
        <position position="1"/>
    </location>
</feature>
<dbReference type="Proteomes" id="UP000002640">
    <property type="component" value="Unassembled WGS sequence"/>
</dbReference>
<dbReference type="InParanoid" id="G4YW85"/>
<dbReference type="EMBL" id="JH159152">
    <property type="protein sequence ID" value="EGZ24975.1"/>
    <property type="molecule type" value="Genomic_DNA"/>
</dbReference>